<sequence length="699" mass="73661">MAQMTLNNALAKIKTDIGDDAIASGALTATDIATAKIALTKGDATVINISLSDLQNILLKRSATHANGSTNLNNNDNNDGFSALSTETDTNSIGGLETNSEADNPVVAGMYLKHNVNTDDNVRILLMNNGTTKEAYLLKNKAVPTTRNAIAPNDKLVNLGEINTLIATALSTFSDGGLKTPVSLDKESNLPDIATAEKGDYYVIADMDVKSPDVQKQGRAWYNPDESTTDWQKIVDLVQAPDDETIVLNEDSQLAISEDLVDLIDGAVQGSQIDTSEPTASSTDNQLTSAKRLWEMFGAALSTLTTTAKTVVGAINELVSGKADKVTSATSGNFAGLDSNGNLSDSGKKTADFATASQGTKADNALQPVTNPTAGNFASLTSGGAVQDSGAKTSDFATAAQGGKADTAVQPADLAFSPIPAALLTALYAEGFNTSASGNALAAALIALANNSQYSGYVNFETKTGMNLPNTTGTGFTGTLKLYKSITGAYVRAELFMEGDRTTISIAGAWECKWLITSGNANLQTLNAYSPRGWTNLMPPTSIINPSIIWRDGTKSNLFTVSQTAANVVSFAYTAGSAWAINTAGTAISFPLFQAGTVIYDLQGINDITLTTSTFTFQPLLIGAAITIGVRITPTNGLEWCYSIDEPTVFRNIAFQKFIPVCIIDQSSILVPFDNYVNRWTANAAHTLTYFSAQVNTLT</sequence>
<evidence type="ECO:0000313" key="2">
    <source>
        <dbReference type="EMBL" id="GBR75781.1"/>
    </source>
</evidence>
<evidence type="ECO:0000313" key="3">
    <source>
        <dbReference type="Proteomes" id="UP000275925"/>
    </source>
</evidence>
<dbReference type="AlphaFoldDB" id="A0A388TFX9"/>
<evidence type="ECO:0000256" key="1">
    <source>
        <dbReference type="SAM" id="MobiDB-lite"/>
    </source>
</evidence>
<dbReference type="Proteomes" id="UP000275925">
    <property type="component" value="Unassembled WGS sequence"/>
</dbReference>
<reference evidence="2 3" key="1">
    <citation type="journal article" date="2019" name="ISME J.">
        <title>Genome analyses of uncultured TG2/ZB3 bacteria in 'Margulisbacteria' specifically attached to ectosymbiotic spirochetes of protists in the termite gut.</title>
        <authorList>
            <person name="Utami Y.D."/>
            <person name="Kuwahara H."/>
            <person name="Igai K."/>
            <person name="Murakami T."/>
            <person name="Sugaya K."/>
            <person name="Morikawa T."/>
            <person name="Nagura Y."/>
            <person name="Yuki M."/>
            <person name="Deevong P."/>
            <person name="Inoue T."/>
            <person name="Kihara K."/>
            <person name="Lo N."/>
            <person name="Yamada A."/>
            <person name="Ohkuma M."/>
            <person name="Hongoh Y."/>
        </authorList>
    </citation>
    <scope>NUCLEOTIDE SEQUENCE [LARGE SCALE GENOMIC DNA]</scope>
    <source>
        <strain evidence="2">NkOx7-02</strain>
    </source>
</reference>
<organism evidence="2 3">
    <name type="scientific">Candidatus Termititenax persephonae</name>
    <dbReference type="NCBI Taxonomy" id="2218525"/>
    <lineage>
        <taxon>Bacteria</taxon>
        <taxon>Bacillati</taxon>
        <taxon>Candidatus Margulisiibacteriota</taxon>
        <taxon>Candidatus Termititenacia</taxon>
        <taxon>Candidatus Termititenacales</taxon>
        <taxon>Candidatus Termititenacaceae</taxon>
        <taxon>Candidatus Termititenax</taxon>
    </lineage>
</organism>
<proteinExistence type="predicted"/>
<comment type="caution">
    <text evidence="2">The sequence shown here is derived from an EMBL/GenBank/DDBJ whole genome shotgun (WGS) entry which is preliminary data.</text>
</comment>
<feature type="compositionally biased region" description="Low complexity" evidence="1">
    <location>
        <begin position="66"/>
        <end position="84"/>
    </location>
</feature>
<keyword evidence="3" id="KW-1185">Reference proteome</keyword>
<dbReference type="EMBL" id="BGZO01000007">
    <property type="protein sequence ID" value="GBR75781.1"/>
    <property type="molecule type" value="Genomic_DNA"/>
</dbReference>
<feature type="compositionally biased region" description="Polar residues" evidence="1">
    <location>
        <begin position="85"/>
        <end position="101"/>
    </location>
</feature>
<accession>A0A388TFX9</accession>
<protein>
    <submittedName>
        <fullName evidence="2">Uncharacterized protein</fullName>
    </submittedName>
</protein>
<name>A0A388TFX9_9BACT</name>
<feature type="region of interest" description="Disordered" evidence="1">
    <location>
        <begin position="66"/>
        <end position="101"/>
    </location>
</feature>
<gene>
    <name evidence="2" type="ORF">NO2_0417</name>
</gene>